<evidence type="ECO:0000313" key="1">
    <source>
        <dbReference type="EMBL" id="HHP05274.1"/>
    </source>
</evidence>
<name>A0A7J3X7Y0_THEPE</name>
<protein>
    <submittedName>
        <fullName evidence="1">Uncharacterized protein</fullName>
    </submittedName>
</protein>
<accession>A0A7J3X7Y0</accession>
<gene>
    <name evidence="1" type="ORF">ENM88_05985</name>
</gene>
<reference evidence="1" key="1">
    <citation type="journal article" date="2020" name="mSystems">
        <title>Genome- and Community-Level Interaction Insights into Carbon Utilization and Element Cycling Functions of Hydrothermarchaeota in Hydrothermal Sediment.</title>
        <authorList>
            <person name="Zhou Z."/>
            <person name="Liu Y."/>
            <person name="Xu W."/>
            <person name="Pan J."/>
            <person name="Luo Z.H."/>
            <person name="Li M."/>
        </authorList>
    </citation>
    <scope>NUCLEOTIDE SEQUENCE [LARGE SCALE GENOMIC DNA]</scope>
    <source>
        <strain evidence="1">SpSt-1125</strain>
    </source>
</reference>
<dbReference type="EMBL" id="DRZM01000171">
    <property type="protein sequence ID" value="HHP05274.1"/>
    <property type="molecule type" value="Genomic_DNA"/>
</dbReference>
<sequence length="70" mass="7902">MLVRVLAGDRASREILASVVVSPLAEEVLISDALAEELGVQILYPRRGIWKFADEDKVRESERDFERNCA</sequence>
<proteinExistence type="predicted"/>
<comment type="caution">
    <text evidence="1">The sequence shown here is derived from an EMBL/GenBank/DDBJ whole genome shotgun (WGS) entry which is preliminary data.</text>
</comment>
<dbReference type="AlphaFoldDB" id="A0A7J3X7Y0"/>
<organism evidence="1">
    <name type="scientific">Thermofilum pendens</name>
    <dbReference type="NCBI Taxonomy" id="2269"/>
    <lineage>
        <taxon>Archaea</taxon>
        <taxon>Thermoproteota</taxon>
        <taxon>Thermoprotei</taxon>
        <taxon>Thermofilales</taxon>
        <taxon>Thermofilaceae</taxon>
        <taxon>Thermofilum</taxon>
    </lineage>
</organism>